<sequence length="82" mass="9512">MCWKETVHDAFGCGCSNVSIRPGDCYDRNCRHSSAHPRGHDCNVHGCGGYWYEREKTVDFPEGCAPCRSKRLQEQYRQQRLM</sequence>
<dbReference type="AlphaFoldDB" id="G4TJD8"/>
<dbReference type="InParanoid" id="G4TJD8"/>
<proteinExistence type="predicted"/>
<organism evidence="1 2">
    <name type="scientific">Serendipita indica (strain DSM 11827)</name>
    <name type="common">Root endophyte fungus</name>
    <name type="synonym">Piriformospora indica</name>
    <dbReference type="NCBI Taxonomy" id="1109443"/>
    <lineage>
        <taxon>Eukaryota</taxon>
        <taxon>Fungi</taxon>
        <taxon>Dikarya</taxon>
        <taxon>Basidiomycota</taxon>
        <taxon>Agaricomycotina</taxon>
        <taxon>Agaricomycetes</taxon>
        <taxon>Sebacinales</taxon>
        <taxon>Serendipitaceae</taxon>
        <taxon>Serendipita</taxon>
    </lineage>
</organism>
<evidence type="ECO:0000313" key="2">
    <source>
        <dbReference type="Proteomes" id="UP000007148"/>
    </source>
</evidence>
<dbReference type="EMBL" id="CAFZ01000119">
    <property type="protein sequence ID" value="CCA71431.1"/>
    <property type="molecule type" value="Genomic_DNA"/>
</dbReference>
<name>G4TJD8_SERID</name>
<protein>
    <submittedName>
        <fullName evidence="1">Uncharacterized protein</fullName>
    </submittedName>
</protein>
<reference evidence="1 2" key="1">
    <citation type="journal article" date="2011" name="PLoS Pathog.">
        <title>Endophytic Life Strategies Decoded by Genome and Transcriptome Analyses of the Mutualistic Root Symbiont Piriformospora indica.</title>
        <authorList>
            <person name="Zuccaro A."/>
            <person name="Lahrmann U."/>
            <person name="Guldener U."/>
            <person name="Langen G."/>
            <person name="Pfiffi S."/>
            <person name="Biedenkopf D."/>
            <person name="Wong P."/>
            <person name="Samans B."/>
            <person name="Grimm C."/>
            <person name="Basiewicz M."/>
            <person name="Murat C."/>
            <person name="Martin F."/>
            <person name="Kogel K.H."/>
        </authorList>
    </citation>
    <scope>NUCLEOTIDE SEQUENCE [LARGE SCALE GENOMIC DNA]</scope>
    <source>
        <strain evidence="1 2">DSM 11827</strain>
    </source>
</reference>
<gene>
    <name evidence="1" type="ORF">PIIN_05370</name>
</gene>
<comment type="caution">
    <text evidence="1">The sequence shown here is derived from an EMBL/GenBank/DDBJ whole genome shotgun (WGS) entry which is preliminary data.</text>
</comment>
<accession>G4TJD8</accession>
<dbReference type="OrthoDB" id="10294430at2759"/>
<evidence type="ECO:0000313" key="1">
    <source>
        <dbReference type="EMBL" id="CCA71431.1"/>
    </source>
</evidence>
<dbReference type="Proteomes" id="UP000007148">
    <property type="component" value="Unassembled WGS sequence"/>
</dbReference>
<keyword evidence="2" id="KW-1185">Reference proteome</keyword>
<dbReference type="HOGENOM" id="CLU_2559118_0_0_1"/>